<gene>
    <name evidence="2" type="ORF">FF38_02715</name>
</gene>
<dbReference type="PROSITE" id="PS51286">
    <property type="entry name" value="RAP"/>
    <property type="match status" value="1"/>
</dbReference>
<proteinExistence type="predicted"/>
<dbReference type="OMA" id="IAGWNNV"/>
<accession>A0A0L0CKC9</accession>
<organism evidence="2 3">
    <name type="scientific">Lucilia cuprina</name>
    <name type="common">Green bottle fly</name>
    <name type="synonym">Australian sheep blowfly</name>
    <dbReference type="NCBI Taxonomy" id="7375"/>
    <lineage>
        <taxon>Eukaryota</taxon>
        <taxon>Metazoa</taxon>
        <taxon>Ecdysozoa</taxon>
        <taxon>Arthropoda</taxon>
        <taxon>Hexapoda</taxon>
        <taxon>Insecta</taxon>
        <taxon>Pterygota</taxon>
        <taxon>Neoptera</taxon>
        <taxon>Endopterygota</taxon>
        <taxon>Diptera</taxon>
        <taxon>Brachycera</taxon>
        <taxon>Muscomorpha</taxon>
        <taxon>Oestroidea</taxon>
        <taxon>Calliphoridae</taxon>
        <taxon>Luciliinae</taxon>
        <taxon>Lucilia</taxon>
    </lineage>
</organism>
<evidence type="ECO:0000313" key="3">
    <source>
        <dbReference type="Proteomes" id="UP000037069"/>
    </source>
</evidence>
<dbReference type="SMART" id="SM00952">
    <property type="entry name" value="RAP"/>
    <property type="match status" value="1"/>
</dbReference>
<name>A0A0L0CKC9_LUCCU</name>
<dbReference type="OrthoDB" id="10064757at2759"/>
<evidence type="ECO:0000313" key="2">
    <source>
        <dbReference type="EMBL" id="KNC32715.1"/>
    </source>
</evidence>
<keyword evidence="3" id="KW-1185">Reference proteome</keyword>
<dbReference type="Proteomes" id="UP000037069">
    <property type="component" value="Unassembled WGS sequence"/>
</dbReference>
<comment type="caution">
    <text evidence="2">The sequence shown here is derived from an EMBL/GenBank/DDBJ whole genome shotgun (WGS) entry which is preliminary data.</text>
</comment>
<dbReference type="AlphaFoldDB" id="A0A0L0CKC9"/>
<dbReference type="EMBL" id="JRES01000290">
    <property type="protein sequence ID" value="KNC32715.1"/>
    <property type="molecule type" value="Genomic_DNA"/>
</dbReference>
<protein>
    <recommendedName>
        <fullName evidence="1">RAP domain-containing protein</fullName>
    </recommendedName>
</protein>
<evidence type="ECO:0000259" key="1">
    <source>
        <dbReference type="PROSITE" id="PS51286"/>
    </source>
</evidence>
<reference evidence="2 3" key="1">
    <citation type="journal article" date="2015" name="Nat. Commun.">
        <title>Lucilia cuprina genome unlocks parasitic fly biology to underpin future interventions.</title>
        <authorList>
            <person name="Anstead C.A."/>
            <person name="Korhonen P.K."/>
            <person name="Young N.D."/>
            <person name="Hall R.S."/>
            <person name="Jex A.R."/>
            <person name="Murali S.C."/>
            <person name="Hughes D.S."/>
            <person name="Lee S.F."/>
            <person name="Perry T."/>
            <person name="Stroehlein A.J."/>
            <person name="Ansell B.R."/>
            <person name="Breugelmans B."/>
            <person name="Hofmann A."/>
            <person name="Qu J."/>
            <person name="Dugan S."/>
            <person name="Lee S.L."/>
            <person name="Chao H."/>
            <person name="Dinh H."/>
            <person name="Han Y."/>
            <person name="Doddapaneni H.V."/>
            <person name="Worley K.C."/>
            <person name="Muzny D.M."/>
            <person name="Ioannidis P."/>
            <person name="Waterhouse R.M."/>
            <person name="Zdobnov E.M."/>
            <person name="James P.J."/>
            <person name="Bagnall N.H."/>
            <person name="Kotze A.C."/>
            <person name="Gibbs R.A."/>
            <person name="Richards S."/>
            <person name="Batterham P."/>
            <person name="Gasser R.B."/>
        </authorList>
    </citation>
    <scope>NUCLEOTIDE SEQUENCE [LARGE SCALE GENOMIC DNA]</scope>
    <source>
        <strain evidence="2 3">LS</strain>
        <tissue evidence="2">Full body</tissue>
    </source>
</reference>
<sequence length="646" mass="75654">MLRNIAKSVLLNNTKVLYHLKTQKCLQQTNKFFHAAAGLKAKLFMDRENMHAHQVLENSLKTYQILEEYKDIVPASSLSADILKPNVENVSIQQLFDSFKFLCCYCQQSNTLISQPQFNSFVSLYCDKIHLLSDEQLKDSLRLLAVLPPEQSVRSANFVELWNTLDIECCRRIEIWKTDDLLLVCDAWYKLNLARICEFVWEALRKLGRKVLKMPPNQLVQTMFLCNIMRRSVFDMFDFEVNLAKCANEMSMAELGVMSMGFFKTQTPIRNQELLKYMYQRLMDELHTVDDITFVSILKILRYSSKLPQADIMMQLLDKICHEKLDSMNLLTCLHVALLGCELQCCHDEIIEKIMHKFYKQLEATRLKDLERISLVIALFNIHTPSKIEEQLCEKILQSLHGRIEEILRHPKCFTNCLHFLTLRGYYDKEMLSTTLERKFLRHAVGSNLAMSREIFHLDTFVKVNLLEEGYEGAQLLDKIRKTMGKMLTHYIPERNSKYKLNATDNILLQIKEITDTILPHNQLKHILPNYDRSDVVICYDRKQKKSLEISKDCPENYSGIILTRDLLLGANNRNDVDTIAVIVAGWNNVVRGKNRHTGLFDMKLKQLEILGHKYVVFYWHEWRELETHQDRVQFVKRRLSSVINL</sequence>
<feature type="domain" description="RAP" evidence="1">
    <location>
        <begin position="580"/>
        <end position="638"/>
    </location>
</feature>
<dbReference type="InterPro" id="IPR013584">
    <property type="entry name" value="RAP"/>
</dbReference>